<evidence type="ECO:0000256" key="4">
    <source>
        <dbReference type="ARBA" id="ARBA00018335"/>
    </source>
</evidence>
<keyword evidence="5" id="KW-0963">Cytoplasm</keyword>
<evidence type="ECO:0000259" key="16">
    <source>
        <dbReference type="Pfam" id="PF19303"/>
    </source>
</evidence>
<dbReference type="AlphaFoldDB" id="A0AAJ6QNW0"/>
<gene>
    <name evidence="18" type="primary">LOC100908818</name>
</gene>
<keyword evidence="17" id="KW-1185">Reference proteome</keyword>
<evidence type="ECO:0000256" key="8">
    <source>
        <dbReference type="ARBA" id="ARBA00022840"/>
    </source>
</evidence>
<dbReference type="GO" id="GO:0005829">
    <property type="term" value="C:cytosol"/>
    <property type="evidence" value="ECO:0007669"/>
    <property type="project" value="TreeGrafter"/>
</dbReference>
<dbReference type="GO" id="GO:0017101">
    <property type="term" value="C:aminoacyl-tRNA synthetase multienzyme complex"/>
    <property type="evidence" value="ECO:0007669"/>
    <property type="project" value="TreeGrafter"/>
</dbReference>
<dbReference type="FunFam" id="2.20.28.20:FF:000001">
    <property type="entry name" value="Methionine--tRNA ligase"/>
    <property type="match status" value="1"/>
</dbReference>
<evidence type="ECO:0000256" key="7">
    <source>
        <dbReference type="ARBA" id="ARBA00022741"/>
    </source>
</evidence>
<comment type="catalytic activity">
    <reaction evidence="12">
        <text>tRNA(Met) + L-methionine + ATP = L-methionyl-tRNA(Met) + AMP + diphosphate</text>
        <dbReference type="Rhea" id="RHEA:13481"/>
        <dbReference type="Rhea" id="RHEA-COMP:9667"/>
        <dbReference type="Rhea" id="RHEA-COMP:9698"/>
        <dbReference type="ChEBI" id="CHEBI:30616"/>
        <dbReference type="ChEBI" id="CHEBI:33019"/>
        <dbReference type="ChEBI" id="CHEBI:57844"/>
        <dbReference type="ChEBI" id="CHEBI:78442"/>
        <dbReference type="ChEBI" id="CHEBI:78530"/>
        <dbReference type="ChEBI" id="CHEBI:456215"/>
        <dbReference type="EC" id="6.1.1.10"/>
    </reaction>
</comment>
<evidence type="ECO:0000313" key="18">
    <source>
        <dbReference type="RefSeq" id="XP_003738939.2"/>
    </source>
</evidence>
<dbReference type="HAMAP" id="MF_00098">
    <property type="entry name" value="Met_tRNA_synth_type1"/>
    <property type="match status" value="1"/>
</dbReference>
<keyword evidence="8 13" id="KW-0067">ATP-binding</keyword>
<dbReference type="InterPro" id="IPR014758">
    <property type="entry name" value="Met-tRNA_synth"/>
</dbReference>
<proteinExistence type="inferred from homology"/>
<dbReference type="InterPro" id="IPR014729">
    <property type="entry name" value="Rossmann-like_a/b/a_fold"/>
</dbReference>
<comment type="subcellular location">
    <subcellularLocation>
        <location evidence="1">Cytoplasm</location>
    </subcellularLocation>
</comment>
<evidence type="ECO:0000256" key="9">
    <source>
        <dbReference type="ARBA" id="ARBA00022917"/>
    </source>
</evidence>
<dbReference type="CTD" id="37177"/>
<dbReference type="SUPFAM" id="SSF57770">
    <property type="entry name" value="Methionyl-tRNA synthetase (MetRS), Zn-domain"/>
    <property type="match status" value="1"/>
</dbReference>
<dbReference type="InterPro" id="IPR001412">
    <property type="entry name" value="aa-tRNA-synth_I_CS"/>
</dbReference>
<protein>
    <recommendedName>
        <fullName evidence="4">Methionine--tRNA ligase, cytoplasmic</fullName>
        <ecNumber evidence="3">6.1.1.10</ecNumber>
    </recommendedName>
    <alternativeName>
        <fullName evidence="11">Methionyl-tRNA synthetase</fullName>
    </alternativeName>
</protein>
<dbReference type="SUPFAM" id="SSF47323">
    <property type="entry name" value="Anticodon-binding domain of a subclass of class I aminoacyl-tRNA synthetases"/>
    <property type="match status" value="1"/>
</dbReference>
<dbReference type="CDD" id="cd00814">
    <property type="entry name" value="MetRS_core"/>
    <property type="match status" value="1"/>
</dbReference>
<dbReference type="GO" id="GO:0004825">
    <property type="term" value="F:methionine-tRNA ligase activity"/>
    <property type="evidence" value="ECO:0007669"/>
    <property type="project" value="UniProtKB-EC"/>
</dbReference>
<dbReference type="InterPro" id="IPR029038">
    <property type="entry name" value="MetRS_Zn"/>
</dbReference>
<dbReference type="GeneID" id="100908818"/>
<feature type="compositionally biased region" description="Basic and acidic residues" evidence="14">
    <location>
        <begin position="657"/>
        <end position="668"/>
    </location>
</feature>
<dbReference type="InterPro" id="IPR033911">
    <property type="entry name" value="MetRS_core"/>
</dbReference>
<evidence type="ECO:0000256" key="3">
    <source>
        <dbReference type="ARBA" id="ARBA00012838"/>
    </source>
</evidence>
<evidence type="ECO:0000313" key="17">
    <source>
        <dbReference type="Proteomes" id="UP000694867"/>
    </source>
</evidence>
<keyword evidence="6 13" id="KW-0436">Ligase</keyword>
<dbReference type="PROSITE" id="PS00178">
    <property type="entry name" value="AA_TRNA_LIGASE_I"/>
    <property type="match status" value="1"/>
</dbReference>
<dbReference type="NCBIfam" id="NF001100">
    <property type="entry name" value="PRK00133.1"/>
    <property type="match status" value="1"/>
</dbReference>
<feature type="domain" description="Methionyl-tRNA synthetase anticodon-binding" evidence="16">
    <location>
        <begin position="481"/>
        <end position="626"/>
    </location>
</feature>
<evidence type="ECO:0000256" key="5">
    <source>
        <dbReference type="ARBA" id="ARBA00022490"/>
    </source>
</evidence>
<keyword evidence="10 13" id="KW-0030">Aminoacyl-tRNA synthetase</keyword>
<dbReference type="InterPro" id="IPR015413">
    <property type="entry name" value="Methionyl/Leucyl_tRNA_Synth"/>
</dbReference>
<dbReference type="InterPro" id="IPR009080">
    <property type="entry name" value="tRNAsynth_Ia_anticodon-bd"/>
</dbReference>
<organism evidence="17 18">
    <name type="scientific">Galendromus occidentalis</name>
    <name type="common">western predatory mite</name>
    <dbReference type="NCBI Taxonomy" id="34638"/>
    <lineage>
        <taxon>Eukaryota</taxon>
        <taxon>Metazoa</taxon>
        <taxon>Ecdysozoa</taxon>
        <taxon>Arthropoda</taxon>
        <taxon>Chelicerata</taxon>
        <taxon>Arachnida</taxon>
        <taxon>Acari</taxon>
        <taxon>Parasitiformes</taxon>
        <taxon>Mesostigmata</taxon>
        <taxon>Gamasina</taxon>
        <taxon>Phytoseioidea</taxon>
        <taxon>Phytoseiidae</taxon>
        <taxon>Typhlodrominae</taxon>
        <taxon>Galendromus</taxon>
    </lineage>
</organism>
<dbReference type="SUPFAM" id="SSF52374">
    <property type="entry name" value="Nucleotidylyl transferase"/>
    <property type="match status" value="1"/>
</dbReference>
<reference evidence="18" key="1">
    <citation type="submission" date="2025-08" db="UniProtKB">
        <authorList>
            <consortium name="RefSeq"/>
        </authorList>
    </citation>
    <scope>IDENTIFICATION</scope>
</reference>
<evidence type="ECO:0000256" key="13">
    <source>
        <dbReference type="RuleBase" id="RU363039"/>
    </source>
</evidence>
<dbReference type="KEGG" id="goe:100908818"/>
<feature type="domain" description="Methionyl/Leucyl tRNA synthetase" evidence="15">
    <location>
        <begin position="74"/>
        <end position="466"/>
    </location>
</feature>
<dbReference type="GO" id="GO:0005524">
    <property type="term" value="F:ATP binding"/>
    <property type="evidence" value="ECO:0007669"/>
    <property type="project" value="UniProtKB-KW"/>
</dbReference>
<keyword evidence="9 13" id="KW-0648">Protein biosynthesis</keyword>
<dbReference type="RefSeq" id="XP_003738939.2">
    <property type="nucleotide sequence ID" value="XM_003738891.2"/>
</dbReference>
<evidence type="ECO:0000256" key="14">
    <source>
        <dbReference type="SAM" id="MobiDB-lite"/>
    </source>
</evidence>
<evidence type="ECO:0000256" key="1">
    <source>
        <dbReference type="ARBA" id="ARBA00004496"/>
    </source>
</evidence>
<dbReference type="InterPro" id="IPR041872">
    <property type="entry name" value="Anticodon_Met"/>
</dbReference>
<dbReference type="Gene3D" id="1.10.730.10">
    <property type="entry name" value="Isoleucyl-tRNA Synthetase, Domain 1"/>
    <property type="match status" value="1"/>
</dbReference>
<sequence length="682" mass="77835">MYIDDKSLERAALGDVSKILQSVNSTEQNAEEQKYNQDSEAFFKLIELWKTKIGGVPVHEHKKPALPSENRRNVLITTALPYVNNVPHLGNIVGSVLSADVFCRFCRMRDYNCVYVGGTDEYGTATETKALEVKCTPRELCDKFNTQHSEIYRWFDIDFDIFGRTSTEKQTEIVQNLFLKLHGNGNFSEDTVDQLYCGSCPRFLADRFVEGTCPFCGYEDARGDQCDKCSKLINAIELKDPRCKICKSSPTVKTSRHLFLDMPKLDSQFREWQKKSSDSGKWTQSAKVITNSWLRDGLKPRCITRDMKWGVPVPLAGYESKVFYVWFDACIGYMSITATYTDQWEKWWRNPEKVELFQFMGKDNVPFHAIVFPMCQIGSGEKFTKVNHVVATEYLNYEDKKFSKSRGVGVFGDQAAETGIPSDVWRFYMMYMRPENQDTSFSWVDLQTKNNSELLNNLGNFIFRCLSFACARFENRVPESEGELEDTDKNVLAQVARYYQEFLENFENLHIRDALRAVLMISKAGNQYVQASKPWEKVKNKETIGRSKTIVYIGIQICALVAGCLEPFMPKTAAELRRQLNIERLVLEDEFRPLVAGNHPLNEPKPLFRKIETEQVVEFQKKFAGQPVAEASSAELCAEEFSSAAATGEKAGGGGGRRGDFRRSDRPTARRGKVSRIQNKST</sequence>
<name>A0AAJ6QNW0_9ACAR</name>
<dbReference type="Proteomes" id="UP000694867">
    <property type="component" value="Unplaced"/>
</dbReference>
<evidence type="ECO:0000259" key="15">
    <source>
        <dbReference type="Pfam" id="PF09334"/>
    </source>
</evidence>
<dbReference type="GO" id="GO:0006431">
    <property type="term" value="P:methionyl-tRNA aminoacylation"/>
    <property type="evidence" value="ECO:0007669"/>
    <property type="project" value="InterPro"/>
</dbReference>
<dbReference type="Gene3D" id="3.40.50.620">
    <property type="entry name" value="HUPs"/>
    <property type="match status" value="1"/>
</dbReference>
<evidence type="ECO:0000256" key="11">
    <source>
        <dbReference type="ARBA" id="ARBA00030904"/>
    </source>
</evidence>
<dbReference type="PANTHER" id="PTHR45765">
    <property type="entry name" value="METHIONINE--TRNA LIGASE"/>
    <property type="match status" value="1"/>
</dbReference>
<evidence type="ECO:0000256" key="6">
    <source>
        <dbReference type="ARBA" id="ARBA00022598"/>
    </source>
</evidence>
<feature type="region of interest" description="Disordered" evidence="14">
    <location>
        <begin position="644"/>
        <end position="682"/>
    </location>
</feature>
<dbReference type="EC" id="6.1.1.10" evidence="3"/>
<keyword evidence="7 13" id="KW-0547">Nucleotide-binding</keyword>
<dbReference type="PANTHER" id="PTHR45765:SF1">
    <property type="entry name" value="METHIONINE--TRNA LIGASE, CYTOPLASMIC"/>
    <property type="match status" value="1"/>
</dbReference>
<comment type="similarity">
    <text evidence="2 13">Belongs to the class-I aminoacyl-tRNA synthetase family.</text>
</comment>
<evidence type="ECO:0000256" key="10">
    <source>
        <dbReference type="ARBA" id="ARBA00023146"/>
    </source>
</evidence>
<accession>A0AAJ6QNW0</accession>
<dbReference type="Gene3D" id="2.20.28.20">
    <property type="entry name" value="Methionyl-tRNA synthetase, Zn-domain"/>
    <property type="match status" value="1"/>
</dbReference>
<dbReference type="Pfam" id="PF09334">
    <property type="entry name" value="tRNA-synt_1g"/>
    <property type="match status" value="1"/>
</dbReference>
<evidence type="ECO:0000256" key="2">
    <source>
        <dbReference type="ARBA" id="ARBA00005594"/>
    </source>
</evidence>
<evidence type="ECO:0000256" key="12">
    <source>
        <dbReference type="ARBA" id="ARBA00047364"/>
    </source>
</evidence>
<dbReference type="PRINTS" id="PR01041">
    <property type="entry name" value="TRNASYNTHMET"/>
</dbReference>
<dbReference type="Pfam" id="PF19303">
    <property type="entry name" value="Anticodon_3"/>
    <property type="match status" value="1"/>
</dbReference>
<dbReference type="InterPro" id="IPR023458">
    <property type="entry name" value="Met-tRNA_ligase_1"/>
</dbReference>
<dbReference type="CDD" id="cd07957">
    <property type="entry name" value="Anticodon_Ia_Met"/>
    <property type="match status" value="1"/>
</dbReference>
<dbReference type="NCBIfam" id="TIGR00398">
    <property type="entry name" value="metG"/>
    <property type="match status" value="1"/>
</dbReference>